<dbReference type="PANTHER" id="PTHR10631">
    <property type="entry name" value="N 2 ,N 2 -DIMETHYLGUANOSINE TRNA METHYLTRANSFERASE"/>
    <property type="match status" value="1"/>
</dbReference>
<keyword evidence="5 9" id="KW-0819">tRNA processing</keyword>
<reference evidence="11 12" key="1">
    <citation type="submission" date="2014-11" db="EMBL/GenBank/DDBJ databases">
        <authorList>
            <person name="Zhu J."/>
            <person name="Qi W."/>
            <person name="Song R."/>
        </authorList>
    </citation>
    <scope>NUCLEOTIDE SEQUENCE [LARGE SCALE GENOMIC DNA]</scope>
</reference>
<name>A0A0G4H5X8_VITBC</name>
<evidence type="ECO:0000313" key="12">
    <source>
        <dbReference type="Proteomes" id="UP000041254"/>
    </source>
</evidence>
<evidence type="ECO:0000256" key="9">
    <source>
        <dbReference type="PROSITE-ProRule" id="PRU00958"/>
    </source>
</evidence>
<keyword evidence="2 9" id="KW-0489">Methyltransferase</keyword>
<dbReference type="PhylomeDB" id="A0A0G4H5X8"/>
<comment type="similarity">
    <text evidence="9">Belongs to the class I-like SAM-binding methyltransferase superfamily. Trm1 family.</text>
</comment>
<sequence>MTDLEEPAASQDDPVGDEPSTYREGRVLIHAPSSKSGSPAAFMNPAMSFNRDLTVLVLHSFFSALNGTDDSSTGEDSSEGSAAGVPVRRWQGAPALLSSSNVTVLEPYAGTGLRSLRFAAEVPGIHHAVANDLCGSAVTSIRANMALNKESTAGRMSVTRSDAADSLWQWRRGERGGKGARVGCIDLDPFGSAAEVFPLAAESVCRDGLLCVTCTDIQALCGGGGGSKSTACWARYGGMPMATKPRKEGAIRLVLNALNRAAALHGRSILPLLSLSVDYYIRVYVQILEGGGGLVDSAINTGMVATCPSCRQFDVMPAASCRWGPKQWVLTPTTICGKEREDRCKCGAAKGDAARTLAGPMWIGPLHDKTFVRHLLSTLRDLKEQDQSAANGMPVLTNRAELEGLLTVINEECSLDEPCPFFYHLEDIAYNMAHFQPPLREMRAGLSRLGWSVSQSHTDPSTLKTSAPFSVLLDVALAWAVSKGPEVLRQIAQRAKSKWLRKEADEMLSNIELVGSRDLGALSVCSERPDGSSDFVNVSRGSSRAEFAVKSKHTHVRRWLQRAKRVGPGARPAKG</sequence>
<evidence type="ECO:0000256" key="10">
    <source>
        <dbReference type="SAM" id="MobiDB-lite"/>
    </source>
</evidence>
<dbReference type="InterPro" id="IPR042296">
    <property type="entry name" value="tRNA_met_Trm1_C"/>
</dbReference>
<dbReference type="GO" id="GO:0160104">
    <property type="term" value="F:tRNA (guanine(26)-N2)-dimethyltransferase activity"/>
    <property type="evidence" value="ECO:0007669"/>
    <property type="project" value="UniProtKB-UniRule"/>
</dbReference>
<feature type="region of interest" description="Disordered" evidence="10">
    <location>
        <begin position="1"/>
        <end position="22"/>
    </location>
</feature>
<dbReference type="PANTHER" id="PTHR10631:SF3">
    <property type="entry name" value="TRNA (GUANINE(26)-N(2))-DIMETHYLTRANSFERASE"/>
    <property type="match status" value="1"/>
</dbReference>
<dbReference type="Proteomes" id="UP000041254">
    <property type="component" value="Unassembled WGS sequence"/>
</dbReference>
<evidence type="ECO:0000256" key="5">
    <source>
        <dbReference type="ARBA" id="ARBA00022694"/>
    </source>
</evidence>
<dbReference type="OrthoDB" id="6349953at2759"/>
<gene>
    <name evidence="11" type="ORF">Vbra_6647</name>
</gene>
<dbReference type="GO" id="GO:0002940">
    <property type="term" value="P:tRNA N2-guanine methylation"/>
    <property type="evidence" value="ECO:0007669"/>
    <property type="project" value="TreeGrafter"/>
</dbReference>
<evidence type="ECO:0000313" key="11">
    <source>
        <dbReference type="EMBL" id="CEM39225.1"/>
    </source>
</evidence>
<dbReference type="EMBL" id="CDMY01001028">
    <property type="protein sequence ID" value="CEM39225.1"/>
    <property type="molecule type" value="Genomic_DNA"/>
</dbReference>
<keyword evidence="3 9" id="KW-0808">Transferase</keyword>
<dbReference type="Gene3D" id="3.30.56.70">
    <property type="entry name" value="N2,N2-dimethylguanosine tRNA methyltransferase, C-terminal domain"/>
    <property type="match status" value="1"/>
</dbReference>
<keyword evidence="4 9" id="KW-0949">S-adenosyl-L-methionine</keyword>
<comment type="catalytic activity">
    <reaction evidence="8 9">
        <text>guanosine(26) in tRNA + 2 S-adenosyl-L-methionine = N(2)-dimethylguanosine(26) in tRNA + 2 S-adenosyl-L-homocysteine + 2 H(+)</text>
        <dbReference type="Rhea" id="RHEA:43140"/>
        <dbReference type="Rhea" id="RHEA-COMP:10359"/>
        <dbReference type="Rhea" id="RHEA-COMP:10360"/>
        <dbReference type="ChEBI" id="CHEBI:15378"/>
        <dbReference type="ChEBI" id="CHEBI:57856"/>
        <dbReference type="ChEBI" id="CHEBI:59789"/>
        <dbReference type="ChEBI" id="CHEBI:74269"/>
        <dbReference type="ChEBI" id="CHEBI:74513"/>
        <dbReference type="EC" id="2.1.1.216"/>
    </reaction>
</comment>
<keyword evidence="12" id="KW-1185">Reference proteome</keyword>
<dbReference type="Pfam" id="PF02005">
    <property type="entry name" value="TRM"/>
    <property type="match status" value="1"/>
</dbReference>
<evidence type="ECO:0000256" key="3">
    <source>
        <dbReference type="ARBA" id="ARBA00022679"/>
    </source>
</evidence>
<protein>
    <recommendedName>
        <fullName evidence="7 9">tRNA (guanine(26)-N(2))-dimethyltransferase</fullName>
        <ecNumber evidence="7 9">2.1.1.216</ecNumber>
    </recommendedName>
</protein>
<dbReference type="PROSITE" id="PS51626">
    <property type="entry name" value="SAM_MT_TRM1"/>
    <property type="match status" value="1"/>
</dbReference>
<dbReference type="InParanoid" id="A0A0G4H5X8"/>
<organism evidence="11 12">
    <name type="scientific">Vitrella brassicaformis (strain CCMP3155)</name>
    <dbReference type="NCBI Taxonomy" id="1169540"/>
    <lineage>
        <taxon>Eukaryota</taxon>
        <taxon>Sar</taxon>
        <taxon>Alveolata</taxon>
        <taxon>Colpodellida</taxon>
        <taxon>Vitrellaceae</taxon>
        <taxon>Vitrella</taxon>
    </lineage>
</organism>
<proteinExistence type="inferred from homology"/>
<keyword evidence="6 9" id="KW-0694">RNA-binding</keyword>
<dbReference type="Gene3D" id="3.40.50.150">
    <property type="entry name" value="Vaccinia Virus protein VP39"/>
    <property type="match status" value="1"/>
</dbReference>
<dbReference type="InterPro" id="IPR002905">
    <property type="entry name" value="Trm1"/>
</dbReference>
<evidence type="ECO:0000256" key="4">
    <source>
        <dbReference type="ARBA" id="ARBA00022691"/>
    </source>
</evidence>
<evidence type="ECO:0000256" key="8">
    <source>
        <dbReference type="ARBA" id="ARBA00051897"/>
    </source>
</evidence>
<dbReference type="EC" id="2.1.1.216" evidence="7 9"/>
<dbReference type="InterPro" id="IPR029063">
    <property type="entry name" value="SAM-dependent_MTases_sf"/>
</dbReference>
<evidence type="ECO:0000256" key="2">
    <source>
        <dbReference type="ARBA" id="ARBA00022603"/>
    </source>
</evidence>
<evidence type="ECO:0000256" key="1">
    <source>
        <dbReference type="ARBA" id="ARBA00022555"/>
    </source>
</evidence>
<evidence type="ECO:0000256" key="6">
    <source>
        <dbReference type="ARBA" id="ARBA00022884"/>
    </source>
</evidence>
<dbReference type="VEuPathDB" id="CryptoDB:Vbra_6647"/>
<dbReference type="AlphaFoldDB" id="A0A0G4H5X8"/>
<accession>A0A0G4H5X8</accession>
<keyword evidence="1 9" id="KW-0820">tRNA-binding</keyword>
<dbReference type="SUPFAM" id="SSF53335">
    <property type="entry name" value="S-adenosyl-L-methionine-dependent methyltransferases"/>
    <property type="match status" value="1"/>
</dbReference>
<dbReference type="GO" id="GO:0000049">
    <property type="term" value="F:tRNA binding"/>
    <property type="evidence" value="ECO:0007669"/>
    <property type="project" value="UniProtKB-UniRule"/>
</dbReference>
<dbReference type="STRING" id="1169540.A0A0G4H5X8"/>
<evidence type="ECO:0000256" key="7">
    <source>
        <dbReference type="ARBA" id="ARBA00039099"/>
    </source>
</evidence>